<dbReference type="OrthoDB" id="9825314at2"/>
<dbReference type="STRING" id="1120996.SAMN02746066_04116"/>
<organism evidence="1 2">
    <name type="scientific">Anaerosporobacter mobilis DSM 15930</name>
    <dbReference type="NCBI Taxonomy" id="1120996"/>
    <lineage>
        <taxon>Bacteria</taxon>
        <taxon>Bacillati</taxon>
        <taxon>Bacillota</taxon>
        <taxon>Clostridia</taxon>
        <taxon>Lachnospirales</taxon>
        <taxon>Lachnospiraceae</taxon>
        <taxon>Anaerosporobacter</taxon>
    </lineage>
</organism>
<dbReference type="AlphaFoldDB" id="A0A1M7MYA4"/>
<accession>A0A1M7MYA4</accession>
<evidence type="ECO:0000313" key="1">
    <source>
        <dbReference type="EMBL" id="SHM96161.1"/>
    </source>
</evidence>
<keyword evidence="2" id="KW-1185">Reference proteome</keyword>
<evidence type="ECO:0000313" key="2">
    <source>
        <dbReference type="Proteomes" id="UP000184038"/>
    </source>
</evidence>
<name>A0A1M7MYA4_9FIRM</name>
<dbReference type="Proteomes" id="UP000184038">
    <property type="component" value="Unassembled WGS sequence"/>
</dbReference>
<proteinExistence type="predicted"/>
<gene>
    <name evidence="1" type="ORF">SAMN02746066_04116</name>
</gene>
<protein>
    <submittedName>
        <fullName evidence="1">Uncharacterized protein</fullName>
    </submittedName>
</protein>
<reference evidence="1 2" key="1">
    <citation type="submission" date="2016-11" db="EMBL/GenBank/DDBJ databases">
        <authorList>
            <person name="Jaros S."/>
            <person name="Januszkiewicz K."/>
            <person name="Wedrychowicz H."/>
        </authorList>
    </citation>
    <scope>NUCLEOTIDE SEQUENCE [LARGE SCALE GENOMIC DNA]</scope>
    <source>
        <strain evidence="1 2">DSM 15930</strain>
    </source>
</reference>
<sequence>MSITKIIKFYYVEPEPCITINGMNNEHINKFTYDIFHSAIPNIDYYTLEFEKKELFFDIIEYDKTKIFGTCSVKEIIKPTNFMLERNKKTKETKPFTTIGNESELESYTFFYVDFLRNRMAVIANRKITKIHEALCQLIWERSNNCSKITILPEMIEDMTARGQALSELSWLEYELGRSYSKNYIPPLNDALDSDFTSTKVKIALRLENAKPKTIIPKLLSWKKQNTQGELEKLRLIGKNEFGLNETLDFIENIYTKTVPLEISDDTVTNINYIKNCLAEFLIQHLRELT</sequence>
<dbReference type="RefSeq" id="WP_073290876.1">
    <property type="nucleotide sequence ID" value="NZ_FRCP01000023.1"/>
</dbReference>
<dbReference type="EMBL" id="FRCP01000023">
    <property type="protein sequence ID" value="SHM96161.1"/>
    <property type="molecule type" value="Genomic_DNA"/>
</dbReference>